<reference evidence="1" key="1">
    <citation type="journal article" date="2015" name="Nature">
        <title>Complex archaea that bridge the gap between prokaryotes and eukaryotes.</title>
        <authorList>
            <person name="Spang A."/>
            <person name="Saw J.H."/>
            <person name="Jorgensen S.L."/>
            <person name="Zaremba-Niedzwiedzka K."/>
            <person name="Martijn J."/>
            <person name="Lind A.E."/>
            <person name="van Eijk R."/>
            <person name="Schleper C."/>
            <person name="Guy L."/>
            <person name="Ettema T.J."/>
        </authorList>
    </citation>
    <scope>NUCLEOTIDE SEQUENCE</scope>
</reference>
<evidence type="ECO:0000313" key="1">
    <source>
        <dbReference type="EMBL" id="KKN22781.1"/>
    </source>
</evidence>
<gene>
    <name evidence="1" type="ORF">LCGC14_0911430</name>
</gene>
<comment type="caution">
    <text evidence="1">The sequence shown here is derived from an EMBL/GenBank/DDBJ whole genome shotgun (WGS) entry which is preliminary data.</text>
</comment>
<sequence>MIPPIKRRSRVKYGYYAEHTNEYNNGRFKLRRTKIHAFDNGIRRGQAICGVYISCHRERKFVGMNYIPPVLLEKGFFCKNCQSCLQWI</sequence>
<accession>A0A0F9RCG9</accession>
<name>A0A0F9RCG9_9ZZZZ</name>
<protein>
    <submittedName>
        <fullName evidence="1">Uncharacterized protein</fullName>
    </submittedName>
</protein>
<proteinExistence type="predicted"/>
<dbReference type="EMBL" id="LAZR01003030">
    <property type="protein sequence ID" value="KKN22781.1"/>
    <property type="molecule type" value="Genomic_DNA"/>
</dbReference>
<organism evidence="1">
    <name type="scientific">marine sediment metagenome</name>
    <dbReference type="NCBI Taxonomy" id="412755"/>
    <lineage>
        <taxon>unclassified sequences</taxon>
        <taxon>metagenomes</taxon>
        <taxon>ecological metagenomes</taxon>
    </lineage>
</organism>
<dbReference type="AlphaFoldDB" id="A0A0F9RCG9"/>